<feature type="chain" id="PRO_5027052332" evidence="1">
    <location>
        <begin position="26"/>
        <end position="74"/>
    </location>
</feature>
<dbReference type="AlphaFoldDB" id="A0A6M2DZX0"/>
<organism evidence="2">
    <name type="scientific">Xenopsylla cheopis</name>
    <name type="common">Oriental rat flea</name>
    <name type="synonym">Pulex cheopis</name>
    <dbReference type="NCBI Taxonomy" id="163159"/>
    <lineage>
        <taxon>Eukaryota</taxon>
        <taxon>Metazoa</taxon>
        <taxon>Ecdysozoa</taxon>
        <taxon>Arthropoda</taxon>
        <taxon>Hexapoda</taxon>
        <taxon>Insecta</taxon>
        <taxon>Pterygota</taxon>
        <taxon>Neoptera</taxon>
        <taxon>Endopterygota</taxon>
        <taxon>Siphonaptera</taxon>
        <taxon>Pulicidae</taxon>
        <taxon>Xenopsyllinae</taxon>
        <taxon>Xenopsylla</taxon>
    </lineage>
</organism>
<evidence type="ECO:0000313" key="2">
    <source>
        <dbReference type="EMBL" id="NOV51782.1"/>
    </source>
</evidence>
<sequence length="74" mass="8420">MTSIPQLSVSFFRFSSLTALCRVLAFHVPNLRGPVSLLSLLLMTRPSVPSTRSSERVFYLRYILHKGVPYHITI</sequence>
<accession>A0A6M2DZX0</accession>
<evidence type="ECO:0000256" key="1">
    <source>
        <dbReference type="SAM" id="SignalP"/>
    </source>
</evidence>
<name>A0A6M2DZX0_XENCH</name>
<reference evidence="2" key="1">
    <citation type="submission" date="2020-03" db="EMBL/GenBank/DDBJ databases">
        <title>Transcriptomic Profiling of the Digestive Tract of the Rat Flea, Xenopsylla cheopis, Following Blood Feeding and Infection with Yersinia pestis.</title>
        <authorList>
            <person name="Bland D.M."/>
            <person name="Martens C.A."/>
            <person name="Virtaneva K."/>
            <person name="Kanakabandi K."/>
            <person name="Long D."/>
            <person name="Rosenke R."/>
            <person name="Saturday G.A."/>
            <person name="Hoyt F.H."/>
            <person name="Bruno D.P."/>
            <person name="Ribeiro J.M.C."/>
            <person name="Hinnebusch J."/>
        </authorList>
    </citation>
    <scope>NUCLEOTIDE SEQUENCE</scope>
</reference>
<keyword evidence="1" id="KW-0732">Signal</keyword>
<protein>
    <submittedName>
        <fullName evidence="2">Putative secreted protein</fullName>
    </submittedName>
</protein>
<feature type="signal peptide" evidence="1">
    <location>
        <begin position="1"/>
        <end position="25"/>
    </location>
</feature>
<dbReference type="EMBL" id="GIIL01008056">
    <property type="protein sequence ID" value="NOV51782.1"/>
    <property type="molecule type" value="Transcribed_RNA"/>
</dbReference>
<proteinExistence type="predicted"/>